<evidence type="ECO:0000256" key="3">
    <source>
        <dbReference type="ARBA" id="ARBA00011610"/>
    </source>
</evidence>
<evidence type="ECO:0000256" key="6">
    <source>
        <dbReference type="ARBA" id="ARBA00029779"/>
    </source>
</evidence>
<name>A0A5J4UEF5_9EUKA</name>
<dbReference type="PRINTS" id="PR00705">
    <property type="entry name" value="PAPAIN"/>
</dbReference>
<dbReference type="Pfam" id="PF00112">
    <property type="entry name" value="Peptidase_C1"/>
    <property type="match status" value="1"/>
</dbReference>
<dbReference type="InterPro" id="IPR000668">
    <property type="entry name" value="Peptidase_C1A_C"/>
</dbReference>
<reference evidence="12 13" key="1">
    <citation type="submission" date="2019-03" db="EMBL/GenBank/DDBJ databases">
        <title>Single cell metagenomics reveals metabolic interactions within the superorganism composed of flagellate Streblomastix strix and complex community of Bacteroidetes bacteria on its surface.</title>
        <authorList>
            <person name="Treitli S.C."/>
            <person name="Kolisko M."/>
            <person name="Husnik F."/>
            <person name="Keeling P."/>
            <person name="Hampl V."/>
        </authorList>
    </citation>
    <scope>NUCLEOTIDE SEQUENCE [LARGE SCALE GENOMIC DNA]</scope>
    <source>
        <strain evidence="12">ST1C</strain>
    </source>
</reference>
<evidence type="ECO:0000256" key="7">
    <source>
        <dbReference type="ARBA" id="ARBA00030778"/>
    </source>
</evidence>
<dbReference type="Proteomes" id="UP000324800">
    <property type="component" value="Unassembled WGS sequence"/>
</dbReference>
<protein>
    <recommendedName>
        <fullName evidence="4">Dipeptidyl peptidase 1</fullName>
    </recommendedName>
    <alternativeName>
        <fullName evidence="6">Cathepsin C</fullName>
    </alternativeName>
    <alternativeName>
        <fullName evidence="5">Cathepsin J</fullName>
    </alternativeName>
    <alternativeName>
        <fullName evidence="8">Dipeptidyl peptidase I</fullName>
    </alternativeName>
    <alternativeName>
        <fullName evidence="7">Dipeptidyl transferase</fullName>
    </alternativeName>
</protein>
<dbReference type="InterPro" id="IPR014882">
    <property type="entry name" value="CathepsinC_exc"/>
</dbReference>
<evidence type="ECO:0000259" key="11">
    <source>
        <dbReference type="SMART" id="SM00645"/>
    </source>
</evidence>
<comment type="function">
    <text evidence="9">Thiol protease. Has dipeptidylpeptidase activity. Active against a broad range of dipeptide substrates composed of both polar and hydrophobic amino acids. Proline cannot occupy the P1 position and arginine cannot occupy the P2 position of the substrate. Can act as both an exopeptidase and endopeptidase. Activates serine proteases such as elastase, cathepsin G and granzymes A and B.</text>
</comment>
<evidence type="ECO:0000256" key="9">
    <source>
        <dbReference type="ARBA" id="ARBA00045556"/>
    </source>
</evidence>
<accession>A0A5J4UEF5</accession>
<evidence type="ECO:0000256" key="2">
    <source>
        <dbReference type="ARBA" id="ARBA00008455"/>
    </source>
</evidence>
<evidence type="ECO:0000256" key="1">
    <source>
        <dbReference type="ARBA" id="ARBA00001923"/>
    </source>
</evidence>
<dbReference type="OrthoDB" id="3789175at2759"/>
<dbReference type="EMBL" id="SNRW01016798">
    <property type="protein sequence ID" value="KAA6368998.1"/>
    <property type="molecule type" value="Genomic_DNA"/>
</dbReference>
<evidence type="ECO:0000256" key="5">
    <source>
        <dbReference type="ARBA" id="ARBA00029762"/>
    </source>
</evidence>
<dbReference type="Gene3D" id="2.40.128.80">
    <property type="entry name" value="Cathepsin C, exclusion domain"/>
    <property type="match status" value="1"/>
</dbReference>
<dbReference type="AlphaFoldDB" id="A0A5J4UEF5"/>
<comment type="caution">
    <text evidence="12">The sequence shown here is derived from an EMBL/GenBank/DDBJ whole genome shotgun (WGS) entry which is preliminary data.</text>
</comment>
<dbReference type="Gene3D" id="3.90.70.10">
    <property type="entry name" value="Cysteine proteinases"/>
    <property type="match status" value="1"/>
</dbReference>
<comment type="subunit">
    <text evidence="3">Tetramer of heterotrimers consisting of exclusion domain, heavy- and light chains.</text>
</comment>
<dbReference type="InterPro" id="IPR038765">
    <property type="entry name" value="Papain-like_cys_pep_sf"/>
</dbReference>
<dbReference type="SMART" id="SM00645">
    <property type="entry name" value="Pept_C1"/>
    <property type="match status" value="1"/>
</dbReference>
<evidence type="ECO:0000313" key="13">
    <source>
        <dbReference type="Proteomes" id="UP000324800"/>
    </source>
</evidence>
<evidence type="ECO:0000256" key="8">
    <source>
        <dbReference type="ARBA" id="ARBA00032961"/>
    </source>
</evidence>
<gene>
    <name evidence="12" type="ORF">EZS28_035475</name>
</gene>
<dbReference type="PANTHER" id="PTHR12411">
    <property type="entry name" value="CYSTEINE PROTEASE FAMILY C1-RELATED"/>
    <property type="match status" value="1"/>
</dbReference>
<feature type="domain" description="Peptidase C1A papain C-terminal" evidence="11">
    <location>
        <begin position="230"/>
        <end position="511"/>
    </location>
</feature>
<dbReference type="SUPFAM" id="SSF75001">
    <property type="entry name" value="Dipeptidyl peptidase I (cathepsin C), exclusion domain"/>
    <property type="match status" value="1"/>
</dbReference>
<sequence>MINNQRHSQIVGILVILITFVYADQPSSCVADQIYGTWNFTLGKQEADEFINCFERKDPLIFDHNVSLQLIDPNDVLDLNGKHVGKWSMLDDEGFDVYANGIHFSATFNYTLDDKEIITDCTHTFPGWARPDVIHPKNFQCFAAELIKPIQINNNIDKIKHVRPFDETQHNIAHKVKTFNDKDGRVMVTERMSLDQLKRIEISLANEHHWKKPHSTPKPQITNKLRVRNFPQRVDWSEYEGVDYTAPVYDQDKCGSCYAFAAVSLFESRLRIQSKKAINEEISVQDIVSCSFYSQGCGGGFVISVGQWMKDHGIVQNKCFPYGMTDQGLISCKQKCDQQDGVSPIEDDIHILSNQNGTKFPNKDKDEYVVNAIDALDSKFFNHRRREFYAKSTGYVGNYYGNCSEDAMIEALQEGPIHASIYASAPSFKLYTDGIYQPFDNETVPDYTNHGILVVGYGEEEVYDEGIDQNYTQSFWRIKNSWGTFWGDKGYMKVLRGEDIIHIESKASYIQVHYPDILDKERESEKKRAEHLQLVRSTMQIVIDALIGHQEFKETKTAKSQSQQ</sequence>
<evidence type="ECO:0000256" key="4">
    <source>
        <dbReference type="ARBA" id="ARBA00014709"/>
    </source>
</evidence>
<dbReference type="InterPro" id="IPR036496">
    <property type="entry name" value="CathepsinC_exc_dom_sf"/>
</dbReference>
<feature type="signal peptide" evidence="10">
    <location>
        <begin position="1"/>
        <end position="23"/>
    </location>
</feature>
<dbReference type="SUPFAM" id="SSF54001">
    <property type="entry name" value="Cysteine proteinases"/>
    <property type="match status" value="1"/>
</dbReference>
<evidence type="ECO:0000313" key="12">
    <source>
        <dbReference type="EMBL" id="KAA6368998.1"/>
    </source>
</evidence>
<dbReference type="InterPro" id="IPR000169">
    <property type="entry name" value="Pept_cys_AS"/>
</dbReference>
<dbReference type="GO" id="GO:0008234">
    <property type="term" value="F:cysteine-type peptidase activity"/>
    <property type="evidence" value="ECO:0007669"/>
    <property type="project" value="InterPro"/>
</dbReference>
<organism evidence="12 13">
    <name type="scientific">Streblomastix strix</name>
    <dbReference type="NCBI Taxonomy" id="222440"/>
    <lineage>
        <taxon>Eukaryota</taxon>
        <taxon>Metamonada</taxon>
        <taxon>Preaxostyla</taxon>
        <taxon>Oxymonadida</taxon>
        <taxon>Streblomastigidae</taxon>
        <taxon>Streblomastix</taxon>
    </lineage>
</organism>
<dbReference type="GO" id="GO:0006508">
    <property type="term" value="P:proteolysis"/>
    <property type="evidence" value="ECO:0007669"/>
    <property type="project" value="InterPro"/>
</dbReference>
<dbReference type="InterPro" id="IPR025660">
    <property type="entry name" value="Pept_his_AS"/>
</dbReference>
<proteinExistence type="inferred from homology"/>
<comment type="similarity">
    <text evidence="2">Belongs to the peptidase C1 family.</text>
</comment>
<comment type="cofactor">
    <cofactor evidence="1">
        <name>chloride</name>
        <dbReference type="ChEBI" id="CHEBI:17996"/>
    </cofactor>
</comment>
<dbReference type="PROSITE" id="PS00639">
    <property type="entry name" value="THIOL_PROTEASE_HIS"/>
    <property type="match status" value="1"/>
</dbReference>
<keyword evidence="10" id="KW-0732">Signal</keyword>
<dbReference type="Pfam" id="PF08773">
    <property type="entry name" value="CathepsinC_exc"/>
    <property type="match status" value="1"/>
</dbReference>
<evidence type="ECO:0000256" key="10">
    <source>
        <dbReference type="SAM" id="SignalP"/>
    </source>
</evidence>
<feature type="chain" id="PRO_5023876520" description="Dipeptidyl peptidase 1" evidence="10">
    <location>
        <begin position="24"/>
        <end position="564"/>
    </location>
</feature>
<dbReference type="PROSITE" id="PS00139">
    <property type="entry name" value="THIOL_PROTEASE_CYS"/>
    <property type="match status" value="1"/>
</dbReference>
<dbReference type="InterPro" id="IPR013128">
    <property type="entry name" value="Peptidase_C1A"/>
</dbReference>